<keyword evidence="8" id="KW-0732">Signal</keyword>
<dbReference type="InterPro" id="IPR015500">
    <property type="entry name" value="Peptidase_S8_subtilisin-rel"/>
</dbReference>
<keyword evidence="4 6" id="KW-0720">Serine protease</keyword>
<keyword evidence="2 6" id="KW-0645">Protease</keyword>
<feature type="active site" description="Charge relay system" evidence="5 6">
    <location>
        <position position="176"/>
    </location>
</feature>
<feature type="signal peptide" evidence="8">
    <location>
        <begin position="1"/>
        <end position="26"/>
    </location>
</feature>
<evidence type="ECO:0000256" key="6">
    <source>
        <dbReference type="PROSITE-ProRule" id="PRU01240"/>
    </source>
</evidence>
<dbReference type="GO" id="GO:0004252">
    <property type="term" value="F:serine-type endopeptidase activity"/>
    <property type="evidence" value="ECO:0007669"/>
    <property type="project" value="UniProtKB-UniRule"/>
</dbReference>
<dbReference type="InterPro" id="IPR000209">
    <property type="entry name" value="Peptidase_S8/S53_dom"/>
</dbReference>
<proteinExistence type="inferred from homology"/>
<dbReference type="EMBL" id="RXPE01000002">
    <property type="protein sequence ID" value="RTR30270.1"/>
    <property type="molecule type" value="Genomic_DNA"/>
</dbReference>
<dbReference type="InterPro" id="IPR036852">
    <property type="entry name" value="Peptidase_S8/S53_dom_sf"/>
</dbReference>
<dbReference type="SUPFAM" id="SSF52743">
    <property type="entry name" value="Subtilisin-like"/>
    <property type="match status" value="1"/>
</dbReference>
<dbReference type="GO" id="GO:0006508">
    <property type="term" value="P:proteolysis"/>
    <property type="evidence" value="ECO:0007669"/>
    <property type="project" value="UniProtKB-KW"/>
</dbReference>
<evidence type="ECO:0000256" key="4">
    <source>
        <dbReference type="ARBA" id="ARBA00022825"/>
    </source>
</evidence>
<evidence type="ECO:0000313" key="10">
    <source>
        <dbReference type="EMBL" id="RTR30270.1"/>
    </source>
</evidence>
<evidence type="ECO:0000256" key="3">
    <source>
        <dbReference type="ARBA" id="ARBA00022801"/>
    </source>
</evidence>
<reference evidence="10 11" key="1">
    <citation type="submission" date="2018-12" db="EMBL/GenBank/DDBJ databases">
        <title>Deinococcus radiophilus ATCC 27603 genome sequencing and assembly.</title>
        <authorList>
            <person name="Maclea K.S."/>
            <person name="Maynard C.R."/>
        </authorList>
    </citation>
    <scope>NUCLEOTIDE SEQUENCE [LARGE SCALE GENOMIC DNA]</scope>
    <source>
        <strain evidence="10 11">ATCC 27603</strain>
    </source>
</reference>
<protein>
    <submittedName>
        <fullName evidence="10">Peptidase S8</fullName>
    </submittedName>
</protein>
<dbReference type="PROSITE" id="PS51892">
    <property type="entry name" value="SUBTILASE"/>
    <property type="match status" value="1"/>
</dbReference>
<comment type="similarity">
    <text evidence="1 6">Belongs to the peptidase S8 family.</text>
</comment>
<evidence type="ECO:0000256" key="7">
    <source>
        <dbReference type="SAM" id="MobiDB-lite"/>
    </source>
</evidence>
<evidence type="ECO:0000256" key="2">
    <source>
        <dbReference type="ARBA" id="ARBA00022670"/>
    </source>
</evidence>
<dbReference type="Proteomes" id="UP000277766">
    <property type="component" value="Unassembled WGS sequence"/>
</dbReference>
<keyword evidence="11" id="KW-1185">Reference proteome</keyword>
<keyword evidence="3 6" id="KW-0378">Hydrolase</keyword>
<dbReference type="AlphaFoldDB" id="A0A3S0JW62"/>
<feature type="chain" id="PRO_5018744280" evidence="8">
    <location>
        <begin position="27"/>
        <end position="835"/>
    </location>
</feature>
<dbReference type="RefSeq" id="WP_126351051.1">
    <property type="nucleotide sequence ID" value="NZ_CP086380.1"/>
</dbReference>
<gene>
    <name evidence="10" type="ORF">EJ104_01820</name>
</gene>
<feature type="compositionally biased region" description="Pro residues" evidence="7">
    <location>
        <begin position="580"/>
        <end position="600"/>
    </location>
</feature>
<feature type="region of interest" description="Disordered" evidence="7">
    <location>
        <begin position="580"/>
        <end position="604"/>
    </location>
</feature>
<feature type="region of interest" description="Disordered" evidence="7">
    <location>
        <begin position="767"/>
        <end position="786"/>
    </location>
</feature>
<feature type="active site" description="Charge relay system" evidence="5 6">
    <location>
        <position position="384"/>
    </location>
</feature>
<accession>A0A3S0JW62</accession>
<feature type="active site" description="Charge relay system" evidence="5 6">
    <location>
        <position position="214"/>
    </location>
</feature>
<dbReference type="PRINTS" id="PR00723">
    <property type="entry name" value="SUBTILISIN"/>
</dbReference>
<dbReference type="PANTHER" id="PTHR43806">
    <property type="entry name" value="PEPTIDASE S8"/>
    <property type="match status" value="1"/>
</dbReference>
<evidence type="ECO:0000259" key="9">
    <source>
        <dbReference type="Pfam" id="PF00082"/>
    </source>
</evidence>
<dbReference type="InterPro" id="IPR050131">
    <property type="entry name" value="Peptidase_S8_subtilisin-like"/>
</dbReference>
<feature type="compositionally biased region" description="Pro residues" evidence="7">
    <location>
        <begin position="449"/>
        <end position="511"/>
    </location>
</feature>
<feature type="region of interest" description="Disordered" evidence="7">
    <location>
        <begin position="443"/>
        <end position="517"/>
    </location>
</feature>
<evidence type="ECO:0000313" key="11">
    <source>
        <dbReference type="Proteomes" id="UP000277766"/>
    </source>
</evidence>
<evidence type="ECO:0000256" key="5">
    <source>
        <dbReference type="PIRSR" id="PIRSR615500-1"/>
    </source>
</evidence>
<dbReference type="Pfam" id="PF00082">
    <property type="entry name" value="Peptidase_S8"/>
    <property type="match status" value="1"/>
</dbReference>
<feature type="domain" description="Peptidase S8/S53" evidence="9">
    <location>
        <begin position="167"/>
        <end position="430"/>
    </location>
</feature>
<evidence type="ECO:0000256" key="8">
    <source>
        <dbReference type="SAM" id="SignalP"/>
    </source>
</evidence>
<dbReference type="PANTHER" id="PTHR43806:SF11">
    <property type="entry name" value="CEREVISIN-RELATED"/>
    <property type="match status" value="1"/>
</dbReference>
<comment type="caution">
    <text evidence="10">The sequence shown here is derived from an EMBL/GenBank/DDBJ whole genome shotgun (WGS) entry which is preliminary data.</text>
</comment>
<name>A0A3S0JW62_9DEIO</name>
<organism evidence="10 11">
    <name type="scientific">Deinococcus radiophilus</name>
    <dbReference type="NCBI Taxonomy" id="32062"/>
    <lineage>
        <taxon>Bacteria</taxon>
        <taxon>Thermotogati</taxon>
        <taxon>Deinococcota</taxon>
        <taxon>Deinococci</taxon>
        <taxon>Deinococcales</taxon>
        <taxon>Deinococcaceae</taxon>
        <taxon>Deinococcus</taxon>
    </lineage>
</organism>
<dbReference type="Gene3D" id="3.40.50.200">
    <property type="entry name" value="Peptidase S8/S53 domain"/>
    <property type="match status" value="1"/>
</dbReference>
<sequence>MKNRIGAWVLSLTAALGLGLATQADAQTFKLSPGLQKKLQAGEQEPVGVIVRFQFANNAQGKQNLGQLRSQLARAINGLGPSARVINEALREGEATELWLDQSVYLPLTPRQALALASMPNVKEVFENFQVEVPRTVAQSTASVPAATPAHLQQIGVLPAWAAGFRGSGIRIGHLDSGIDASHPELSGKVAAFAEFDAEGNRVSGAQTRDTTNHGTHTAGLMVGKSVGVAPDAKVISALVLPNNSGTFAQVIAGMQYVIDPDGKPTTNDGAQIVNMSLGVPGTFSEFMVPVQNMLSAGVVPVFAIGNYGPSAGTTGSPGNIPEAIGVGAVDSNGQVATFSSRGPAIWNIGGQNVTVTKPDIAAPGVALTSSVPGGGYAALSGSSQASPLVAGATALMLQARPGSTVPAIKDALYTTASGGATKNNNVGHGLINLPAAMTKLGVNLNQPTPAPAPTPAPTPTPTPAPTPTPTPTPAPAPVPAPAPTPTPTPAPAPVPTPPPVPTPSPTPANPTGPAGFTFCGWENSRCTGATQREVAFGANGKFVTGTSTEDSFLCTVTEWGTNPAPGVRKACFIKNPVSQPAPAPAPAPAPQPTPAPAPTTKPRVLLVDDDGGSAKDVTTYLRDAVKANAVTGGAYVWDTRRGSVPLSEMRKADIVLWATGDAYTNTLTSQDIQNLMAYMQGGGRVLLTGQDIGYDVGKTTFYDTYLGSRFVQDSSGTSVFRTAAPLGVTNYSLNASGSAANQLYPDVLAATRGAVVAGNWTTQISAQSLPADPNPRRAAGRAAPQITAQSTETGSIVLFDAGTYKSANLGFGLEGLTPQARNTLTAQLFSWLMR</sequence>
<evidence type="ECO:0000256" key="1">
    <source>
        <dbReference type="ARBA" id="ARBA00011073"/>
    </source>
</evidence>
<dbReference type="OrthoDB" id="9798386at2"/>